<dbReference type="Proteomes" id="UP000051820">
    <property type="component" value="Unassembled WGS sequence"/>
</dbReference>
<keyword evidence="1" id="KW-0413">Isomerase</keyword>
<dbReference type="PROSITE" id="PS51168">
    <property type="entry name" value="CHORISMATE_MUT_2"/>
    <property type="match status" value="1"/>
</dbReference>
<evidence type="ECO:0000313" key="3">
    <source>
        <dbReference type="EMBL" id="KRM10216.1"/>
    </source>
</evidence>
<feature type="domain" description="Chorismate mutase" evidence="2">
    <location>
        <begin position="1"/>
        <end position="86"/>
    </location>
</feature>
<name>A0A0R1VWY3_9LACO</name>
<sequence>MDELREQIDECDDQIMTALDQRLKVVRQVADYKKNHNMPVKQTDRMDQLVKRLIDKFGDENLTDDFIAHLYGVIMEHAISLENETLS</sequence>
<dbReference type="InterPro" id="IPR036263">
    <property type="entry name" value="Chorismate_II_sf"/>
</dbReference>
<dbReference type="EMBL" id="AZGF01000030">
    <property type="protein sequence ID" value="KRM10216.1"/>
    <property type="molecule type" value="Genomic_DNA"/>
</dbReference>
<dbReference type="PANTHER" id="PTHR38041">
    <property type="entry name" value="CHORISMATE MUTASE"/>
    <property type="match status" value="1"/>
</dbReference>
<keyword evidence="4" id="KW-1185">Reference proteome</keyword>
<dbReference type="AlphaFoldDB" id="A0A0R1VWY3"/>
<dbReference type="Pfam" id="PF01817">
    <property type="entry name" value="CM_2"/>
    <property type="match status" value="1"/>
</dbReference>
<dbReference type="GO" id="GO:0004106">
    <property type="term" value="F:chorismate mutase activity"/>
    <property type="evidence" value="ECO:0007669"/>
    <property type="project" value="InterPro"/>
</dbReference>
<comment type="caution">
    <text evidence="3">The sequence shown here is derived from an EMBL/GenBank/DDBJ whole genome shotgun (WGS) entry which is preliminary data.</text>
</comment>
<dbReference type="STRING" id="1423807.FD16_GL001419"/>
<gene>
    <name evidence="3" type="ORF">FD16_GL001419</name>
</gene>
<accession>A0A0R1VWY3</accession>
<protein>
    <submittedName>
        <fullName evidence="3">Chorismate mutase-like protein</fullName>
    </submittedName>
</protein>
<dbReference type="eggNOG" id="COG1605">
    <property type="taxonomic scope" value="Bacteria"/>
</dbReference>
<organism evidence="3 4">
    <name type="scientific">Paucilactobacillus suebicus DSM 5007 = KCTC 3549</name>
    <dbReference type="NCBI Taxonomy" id="1423807"/>
    <lineage>
        <taxon>Bacteria</taxon>
        <taxon>Bacillati</taxon>
        <taxon>Bacillota</taxon>
        <taxon>Bacilli</taxon>
        <taxon>Lactobacillales</taxon>
        <taxon>Lactobacillaceae</taxon>
        <taxon>Paucilactobacillus</taxon>
    </lineage>
</organism>
<dbReference type="InterPro" id="IPR002701">
    <property type="entry name" value="CM_II_prokaryot"/>
</dbReference>
<dbReference type="RefSeq" id="WP_010621431.1">
    <property type="nucleotide sequence ID" value="NZ_AZGF01000030.1"/>
</dbReference>
<dbReference type="SUPFAM" id="SSF48600">
    <property type="entry name" value="Chorismate mutase II"/>
    <property type="match status" value="1"/>
</dbReference>
<evidence type="ECO:0000313" key="4">
    <source>
        <dbReference type="Proteomes" id="UP000051820"/>
    </source>
</evidence>
<dbReference type="InterPro" id="IPR051331">
    <property type="entry name" value="Chorismate_mutase-related"/>
</dbReference>
<dbReference type="Gene3D" id="1.20.59.10">
    <property type="entry name" value="Chorismate mutase"/>
    <property type="match status" value="1"/>
</dbReference>
<reference evidence="3 4" key="1">
    <citation type="journal article" date="2015" name="Genome Announc.">
        <title>Expanding the biotechnology potential of lactobacilli through comparative genomics of 213 strains and associated genera.</title>
        <authorList>
            <person name="Sun Z."/>
            <person name="Harris H.M."/>
            <person name="McCann A."/>
            <person name="Guo C."/>
            <person name="Argimon S."/>
            <person name="Zhang W."/>
            <person name="Yang X."/>
            <person name="Jeffery I.B."/>
            <person name="Cooney J.C."/>
            <person name="Kagawa T.F."/>
            <person name="Liu W."/>
            <person name="Song Y."/>
            <person name="Salvetti E."/>
            <person name="Wrobel A."/>
            <person name="Rasinkangas P."/>
            <person name="Parkhill J."/>
            <person name="Rea M.C."/>
            <person name="O'Sullivan O."/>
            <person name="Ritari J."/>
            <person name="Douillard F.P."/>
            <person name="Paul Ross R."/>
            <person name="Yang R."/>
            <person name="Briner A.E."/>
            <person name="Felis G.E."/>
            <person name="de Vos W.M."/>
            <person name="Barrangou R."/>
            <person name="Klaenhammer T.R."/>
            <person name="Caufield P.W."/>
            <person name="Cui Y."/>
            <person name="Zhang H."/>
            <person name="O'Toole P.W."/>
        </authorList>
    </citation>
    <scope>NUCLEOTIDE SEQUENCE [LARGE SCALE GENOMIC DNA]</scope>
    <source>
        <strain evidence="3 4">DSM 5007</strain>
    </source>
</reference>
<dbReference type="GO" id="GO:0009697">
    <property type="term" value="P:salicylic acid biosynthetic process"/>
    <property type="evidence" value="ECO:0007669"/>
    <property type="project" value="TreeGrafter"/>
</dbReference>
<dbReference type="GO" id="GO:0046417">
    <property type="term" value="P:chorismate metabolic process"/>
    <property type="evidence" value="ECO:0007669"/>
    <property type="project" value="InterPro"/>
</dbReference>
<dbReference type="SMART" id="SM00830">
    <property type="entry name" value="CM_2"/>
    <property type="match status" value="1"/>
</dbReference>
<dbReference type="InterPro" id="IPR036979">
    <property type="entry name" value="CM_dom_sf"/>
</dbReference>
<dbReference type="PATRIC" id="fig|1423807.3.peg.1447"/>
<proteinExistence type="predicted"/>
<evidence type="ECO:0000259" key="2">
    <source>
        <dbReference type="PROSITE" id="PS51168"/>
    </source>
</evidence>
<dbReference type="OrthoDB" id="9802281at2"/>
<dbReference type="PANTHER" id="PTHR38041:SF1">
    <property type="entry name" value="CHORISMATE MUTASE"/>
    <property type="match status" value="1"/>
</dbReference>
<evidence type="ECO:0000256" key="1">
    <source>
        <dbReference type="ARBA" id="ARBA00023235"/>
    </source>
</evidence>